<gene>
    <name evidence="3" type="ORF">JK634_16925</name>
</gene>
<dbReference type="AlphaFoldDB" id="A0A937K5A6"/>
<keyword evidence="1" id="KW-0175">Coiled coil</keyword>
<dbReference type="EMBL" id="JAESWA010000024">
    <property type="protein sequence ID" value="MBL4933477.1"/>
    <property type="molecule type" value="Genomic_DNA"/>
</dbReference>
<feature type="coiled-coil region" evidence="1">
    <location>
        <begin position="13"/>
        <end position="72"/>
    </location>
</feature>
<evidence type="ECO:0000313" key="4">
    <source>
        <dbReference type="Proteomes" id="UP000623681"/>
    </source>
</evidence>
<comment type="caution">
    <text evidence="3">The sequence shown here is derived from an EMBL/GenBank/DDBJ whole genome shotgun (WGS) entry which is preliminary data.</text>
</comment>
<evidence type="ECO:0000256" key="2">
    <source>
        <dbReference type="SAM" id="Phobius"/>
    </source>
</evidence>
<sequence length="226" mass="26286">MNDRELLKILNSISYSEEEIKDLENRAIEAKNSIGEDLYYVKNDKVLRKIAFIELEEKVKSLLKDNEEIKYKMIVLKSYRQKEIFRTDIGFNGGRTTIYLGLFVTDTRIFVFKMDSIYNLLEEVCVNEISNIKSFIDLWEKCSSIGFRFDGGIDILARPYGEENEKIFIEMIKYLKEKTNAEFKPYKGQRPGIFLMIVFILSIAGMIMGFIGSIVYTIKAALDILK</sequence>
<reference evidence="3" key="1">
    <citation type="submission" date="2021-01" db="EMBL/GenBank/DDBJ databases">
        <title>Genome public.</title>
        <authorList>
            <person name="Liu C."/>
            <person name="Sun Q."/>
        </authorList>
    </citation>
    <scope>NUCLEOTIDE SEQUENCE</scope>
    <source>
        <strain evidence="3">YIM B02565</strain>
    </source>
</reference>
<dbReference type="RefSeq" id="WP_202768914.1">
    <property type="nucleotide sequence ID" value="NZ_JAESWA010000024.1"/>
</dbReference>
<evidence type="ECO:0000256" key="1">
    <source>
        <dbReference type="SAM" id="Coils"/>
    </source>
</evidence>
<organism evidence="3 4">
    <name type="scientific">Clostridium paridis</name>
    <dbReference type="NCBI Taxonomy" id="2803863"/>
    <lineage>
        <taxon>Bacteria</taxon>
        <taxon>Bacillati</taxon>
        <taxon>Bacillota</taxon>
        <taxon>Clostridia</taxon>
        <taxon>Eubacteriales</taxon>
        <taxon>Clostridiaceae</taxon>
        <taxon>Clostridium</taxon>
    </lineage>
</organism>
<accession>A0A937K5A6</accession>
<keyword evidence="2" id="KW-1133">Transmembrane helix</keyword>
<feature type="transmembrane region" description="Helical" evidence="2">
    <location>
        <begin position="193"/>
        <end position="218"/>
    </location>
</feature>
<dbReference type="Proteomes" id="UP000623681">
    <property type="component" value="Unassembled WGS sequence"/>
</dbReference>
<keyword evidence="4" id="KW-1185">Reference proteome</keyword>
<keyword evidence="2" id="KW-0812">Transmembrane</keyword>
<evidence type="ECO:0000313" key="3">
    <source>
        <dbReference type="EMBL" id="MBL4933477.1"/>
    </source>
</evidence>
<name>A0A937K5A6_9CLOT</name>
<proteinExistence type="predicted"/>
<keyword evidence="2" id="KW-0472">Membrane</keyword>
<protein>
    <submittedName>
        <fullName evidence="3">Uncharacterized protein</fullName>
    </submittedName>
</protein>